<gene>
    <name evidence="1" type="ORF">A11K_0115085</name>
</gene>
<dbReference type="RefSeq" id="WP_010371484.1">
    <property type="nucleotide sequence ID" value="NZ_AKBN02000026.1"/>
</dbReference>
<protein>
    <submittedName>
        <fullName evidence="1">Uncharacterized protein</fullName>
    </submittedName>
</protein>
<name>A0A836ZSB8_XANVA</name>
<reference evidence="1" key="1">
    <citation type="submission" date="2012-05" db="EMBL/GenBank/DDBJ databases">
        <authorList>
            <person name="Studholme D.J."/>
            <person name="Wasukira A."/>
            <person name="Grant M."/>
        </authorList>
    </citation>
    <scope>NUCLEOTIDE SEQUENCE [LARGE SCALE GENOMIC DNA]</scope>
    <source>
        <strain evidence="1">NCPPB 890</strain>
    </source>
</reference>
<evidence type="ECO:0000313" key="1">
    <source>
        <dbReference type="EMBL" id="KFA01554.1"/>
    </source>
</evidence>
<accession>A0A836ZSB8</accession>
<dbReference type="AlphaFoldDB" id="A0A836ZSB8"/>
<dbReference type="EMBL" id="AKBN01000888">
    <property type="protein sequence ID" value="KFA01554.1"/>
    <property type="molecule type" value="Genomic_DNA"/>
</dbReference>
<comment type="caution">
    <text evidence="1">The sequence shown here is derived from an EMBL/GenBank/DDBJ whole genome shotgun (WGS) entry which is preliminary data.</text>
</comment>
<proteinExistence type="predicted"/>
<organism evidence="1">
    <name type="scientific">Xanthomonas vasicola pv. vasculorum NCPPB 890</name>
    <dbReference type="NCBI Taxonomy" id="1184265"/>
    <lineage>
        <taxon>Bacteria</taxon>
        <taxon>Pseudomonadati</taxon>
        <taxon>Pseudomonadota</taxon>
        <taxon>Gammaproteobacteria</taxon>
        <taxon>Lysobacterales</taxon>
        <taxon>Lysobacteraceae</taxon>
        <taxon>Xanthomonas</taxon>
    </lineage>
</organism>
<sequence length="110" mass="11924">MTDDRLLIPQDPEYFAAMGLATIAFARLEWDAVWCCERMQPGYIGTIEEKRKTAGKIASDLKAISAQWSEGRLVAHILPLAEEFGAVVEERNGLLHGKPGTAPGGAVDSP</sequence>